<keyword evidence="2" id="KW-1185">Reference proteome</keyword>
<accession>A0AAV2DT75</accession>
<dbReference type="EMBL" id="OZ034816">
    <property type="protein sequence ID" value="CAL1376708.1"/>
    <property type="molecule type" value="Genomic_DNA"/>
</dbReference>
<name>A0AAV2DT75_9ROSI</name>
<reference evidence="1 2" key="1">
    <citation type="submission" date="2024-04" db="EMBL/GenBank/DDBJ databases">
        <authorList>
            <person name="Fracassetti M."/>
        </authorList>
    </citation>
    <scope>NUCLEOTIDE SEQUENCE [LARGE SCALE GENOMIC DNA]</scope>
</reference>
<sequence length="72" mass="8132">MEKKGRRSLRLPCFDSRLRQGTRCLPLSFTTSKRYHPAGGGWEWKASMMLETMVVSSGDIGRGSGKGEGWRR</sequence>
<gene>
    <name evidence="1" type="ORF">LTRI10_LOCUS18420</name>
</gene>
<dbReference type="Proteomes" id="UP001497516">
    <property type="component" value="Chromosome 3"/>
</dbReference>
<proteinExistence type="predicted"/>
<protein>
    <submittedName>
        <fullName evidence="1">Uncharacterized protein</fullName>
    </submittedName>
</protein>
<evidence type="ECO:0000313" key="1">
    <source>
        <dbReference type="EMBL" id="CAL1376708.1"/>
    </source>
</evidence>
<dbReference type="AlphaFoldDB" id="A0AAV2DT75"/>
<evidence type="ECO:0000313" key="2">
    <source>
        <dbReference type="Proteomes" id="UP001497516"/>
    </source>
</evidence>
<organism evidence="1 2">
    <name type="scientific">Linum trigynum</name>
    <dbReference type="NCBI Taxonomy" id="586398"/>
    <lineage>
        <taxon>Eukaryota</taxon>
        <taxon>Viridiplantae</taxon>
        <taxon>Streptophyta</taxon>
        <taxon>Embryophyta</taxon>
        <taxon>Tracheophyta</taxon>
        <taxon>Spermatophyta</taxon>
        <taxon>Magnoliopsida</taxon>
        <taxon>eudicotyledons</taxon>
        <taxon>Gunneridae</taxon>
        <taxon>Pentapetalae</taxon>
        <taxon>rosids</taxon>
        <taxon>fabids</taxon>
        <taxon>Malpighiales</taxon>
        <taxon>Linaceae</taxon>
        <taxon>Linum</taxon>
    </lineage>
</organism>